<proteinExistence type="predicted"/>
<keyword evidence="2" id="KW-1185">Reference proteome</keyword>
<evidence type="ECO:0000313" key="2">
    <source>
        <dbReference type="Proteomes" id="UP000198542"/>
    </source>
</evidence>
<dbReference type="RefSeq" id="WP_139212716.1">
    <property type="nucleotide sequence ID" value="NZ_FNTC01000002.1"/>
</dbReference>
<sequence>MVENLLPILRDRYPEFFSSAPLREIACLPGWLDLIDELCRTLKTYMDAHPELPPIQVRQVKEKFGGLRFYYSGGDAACREMVASAEERSMSTCEVCGQAGTLGGEHWLSVRCLDHINWSPSSDCA</sequence>
<dbReference type="EMBL" id="FNTC01000002">
    <property type="protein sequence ID" value="SEC49636.1"/>
    <property type="molecule type" value="Genomic_DNA"/>
</dbReference>
<dbReference type="AlphaFoldDB" id="A0A1H4SZN3"/>
<protein>
    <submittedName>
        <fullName evidence="1">Uncharacterized protein</fullName>
    </submittedName>
</protein>
<accession>A0A1H4SZN3</accession>
<reference evidence="2" key="1">
    <citation type="submission" date="2016-10" db="EMBL/GenBank/DDBJ databases">
        <authorList>
            <person name="Varghese N."/>
            <person name="Submissions S."/>
        </authorList>
    </citation>
    <scope>NUCLEOTIDE SEQUENCE [LARGE SCALE GENOMIC DNA]</scope>
    <source>
        <strain evidence="2">BS3660</strain>
    </source>
</reference>
<name>A0A1H4SZN3_PSEJE</name>
<dbReference type="Proteomes" id="UP000198542">
    <property type="component" value="Unassembled WGS sequence"/>
</dbReference>
<gene>
    <name evidence="1" type="ORF">SAMN04490187_4594</name>
</gene>
<evidence type="ECO:0000313" key="1">
    <source>
        <dbReference type="EMBL" id="SEC49636.1"/>
    </source>
</evidence>
<organism evidence="1 2">
    <name type="scientific">Pseudomonas jessenii</name>
    <dbReference type="NCBI Taxonomy" id="77298"/>
    <lineage>
        <taxon>Bacteria</taxon>
        <taxon>Pseudomonadati</taxon>
        <taxon>Pseudomonadota</taxon>
        <taxon>Gammaproteobacteria</taxon>
        <taxon>Pseudomonadales</taxon>
        <taxon>Pseudomonadaceae</taxon>
        <taxon>Pseudomonas</taxon>
    </lineage>
</organism>